<accession>A0A397J5I3</accession>
<evidence type="ECO:0000313" key="1">
    <source>
        <dbReference type="EMBL" id="RHZ81998.1"/>
    </source>
</evidence>
<comment type="caution">
    <text evidence="1">The sequence shown here is derived from an EMBL/GenBank/DDBJ whole genome shotgun (WGS) entry which is preliminary data.</text>
</comment>
<dbReference type="OrthoDB" id="2405788at2759"/>
<protein>
    <submittedName>
        <fullName evidence="1">Uncharacterized protein</fullName>
    </submittedName>
</protein>
<name>A0A397J5I3_9GLOM</name>
<evidence type="ECO:0000313" key="2">
    <source>
        <dbReference type="Proteomes" id="UP000266861"/>
    </source>
</evidence>
<reference evidence="1 2" key="1">
    <citation type="submission" date="2018-08" db="EMBL/GenBank/DDBJ databases">
        <title>Genome and evolution of the arbuscular mycorrhizal fungus Diversispora epigaea (formerly Glomus versiforme) and its bacterial endosymbionts.</title>
        <authorList>
            <person name="Sun X."/>
            <person name="Fei Z."/>
            <person name="Harrison M."/>
        </authorList>
    </citation>
    <scope>NUCLEOTIDE SEQUENCE [LARGE SCALE GENOMIC DNA]</scope>
    <source>
        <strain evidence="1 2">IT104</strain>
    </source>
</reference>
<gene>
    <name evidence="1" type="ORF">Glove_115g12</name>
</gene>
<keyword evidence="2" id="KW-1185">Reference proteome</keyword>
<dbReference type="AlphaFoldDB" id="A0A397J5I3"/>
<dbReference type="EMBL" id="PQFF01000107">
    <property type="protein sequence ID" value="RHZ81998.1"/>
    <property type="molecule type" value="Genomic_DNA"/>
</dbReference>
<organism evidence="1 2">
    <name type="scientific">Diversispora epigaea</name>
    <dbReference type="NCBI Taxonomy" id="1348612"/>
    <lineage>
        <taxon>Eukaryota</taxon>
        <taxon>Fungi</taxon>
        <taxon>Fungi incertae sedis</taxon>
        <taxon>Mucoromycota</taxon>
        <taxon>Glomeromycotina</taxon>
        <taxon>Glomeromycetes</taxon>
        <taxon>Diversisporales</taxon>
        <taxon>Diversisporaceae</taxon>
        <taxon>Diversispora</taxon>
    </lineage>
</organism>
<sequence length="689" mass="82454">MLENQPKNLAKTKALYDKLLQLDPNAHFRSATEKELLKKINFQHESSPMVQPKIDSKAGSDFQTQAHREELQPVQKLLNYKDEFLDLDIEVSWPVPFFNDKEHYAIWQNGIQTTKDMFKLNLVNKISKAKNEDELIQAVLLKYLYHNYSEEEINENLEMAVEVYRVLNKGNDSIYGDKYQTNIVFKIIDKYKPIRESKKAFDEKFLVREVNKQSEVRRLDSNVSRHRLTNIRCQKIDIWRKKYEFLTLSKKYQFGKYEEIEMVVYNGYGFPRNQHFPKDQMVKYYKNDTWETIDNALQGPQAIWFMGVEDEIQRVSQFVLEDSHTFRTWKKHTEIIKLYKQLVNDVINWQFQENIINEEKKLILLKSFKVVDLTEQHGYGGRWNTPDYHISNVVCIDMKKCYPTSMRDQGKCGKIDEKCLTHRLVIYEGELNFLIKNYTDTGTFAGRKKCPLEFILTYYKALYKIENIPTFFKQENAKDLELCSHYLSCTICTNLNPVSLFHTFINSDNFKFLQILSLVELSDWRDLEYDIWAGYITENGETITVQSSDYQMELYCQNITSEEKKTDKNIKSTQNLDKFCWINKTWYKEIQHELQKRWKIQVLKDNEELQGYMKYGMELKYYAKLLQRYMKYGMELKYHAKLFKTAKKQVEIERCMFINGMLSELEKEIVKFNIRRIKYDTIPWDIIED</sequence>
<proteinExistence type="predicted"/>
<dbReference type="Proteomes" id="UP000266861">
    <property type="component" value="Unassembled WGS sequence"/>
</dbReference>